<reference evidence="6" key="1">
    <citation type="submission" date="2020-03" db="EMBL/GenBank/DDBJ databases">
        <title>Studies in the Genomics of Life Span.</title>
        <authorList>
            <person name="Glass D."/>
        </authorList>
    </citation>
    <scope>NUCLEOTIDE SEQUENCE</scope>
    <source>
        <strain evidence="6">SUZIE</strain>
        <tissue evidence="6">Muscle</tissue>
    </source>
</reference>
<protein>
    <recommendedName>
        <fullName evidence="8">Transmembrane protein 267</fullName>
    </recommendedName>
</protein>
<evidence type="ECO:0000259" key="5">
    <source>
        <dbReference type="Pfam" id="PF22834"/>
    </source>
</evidence>
<organism evidence="6 7">
    <name type="scientific">Sciurus carolinensis</name>
    <name type="common">Eastern gray squirrel</name>
    <dbReference type="NCBI Taxonomy" id="30640"/>
    <lineage>
        <taxon>Eukaryota</taxon>
        <taxon>Metazoa</taxon>
        <taxon>Chordata</taxon>
        <taxon>Craniata</taxon>
        <taxon>Vertebrata</taxon>
        <taxon>Euteleostomi</taxon>
        <taxon>Mammalia</taxon>
        <taxon>Eutheria</taxon>
        <taxon>Euarchontoglires</taxon>
        <taxon>Glires</taxon>
        <taxon>Rodentia</taxon>
        <taxon>Sciuromorpha</taxon>
        <taxon>Sciuridae</taxon>
        <taxon>Sciurinae</taxon>
        <taxon>Sciurini</taxon>
        <taxon>Sciurus</taxon>
    </lineage>
</organism>
<comment type="caution">
    <text evidence="6">The sequence shown here is derived from an EMBL/GenBank/DDBJ whole genome shotgun (WGS) entry which is preliminary data.</text>
</comment>
<accession>A0AA41MQR2</accession>
<evidence type="ECO:0000256" key="1">
    <source>
        <dbReference type="SAM" id="Phobius"/>
    </source>
</evidence>
<dbReference type="InterPro" id="IPR053900">
    <property type="entry name" value="C5orf34-like_dom"/>
</dbReference>
<dbReference type="InterPro" id="IPR053899">
    <property type="entry name" value="C5orf34-like_2nd"/>
</dbReference>
<feature type="domain" description="C5orf34-like" evidence="5">
    <location>
        <begin position="303"/>
        <end position="388"/>
    </location>
</feature>
<dbReference type="AlphaFoldDB" id="A0AA41MQR2"/>
<keyword evidence="1" id="KW-0812">Transmembrane</keyword>
<dbReference type="Proteomes" id="UP001166674">
    <property type="component" value="Unassembled WGS sequence"/>
</dbReference>
<evidence type="ECO:0000259" key="4">
    <source>
        <dbReference type="Pfam" id="PF22833"/>
    </source>
</evidence>
<feature type="domain" description="C5orf34-like N-terminal" evidence="3">
    <location>
        <begin position="7"/>
        <end position="66"/>
    </location>
</feature>
<sequence>MAAEVQMVLYEDDSVQVQYVDGSKLQLSPCGSEFLFEKSPPVSAHPLEQPERIRQRTHFVISTYRCIFIDISEVRWPSLDPDDSTICMESGTVKITSLDGHAYLCLPKSQHEFTVHFLCKVSQKPESSIVFSEKNNQAPKDGLVEKTSKICTYEGLSGQRLKNKENELYCQVLKSKETLGKTNCVNGSEGSGELPFPGANHTCVYTWVKQCWSVTSCPKEWRYPLSLALHFHNKVSNMSKTDVDIITSRILTSDVSEERRKEVSVLPRTLLLSCSAPHLHRWNFCDSLAQRESGEEYSYPELVKVVWYKGVTYRLTHKNVNSIEIYPGDGSVFKSEGAYFGNYFTYYPRLEGSLEREEKIYSVNNLPPDRPGSPFSVCSLIKQAVRILQHCAKTRLSLSHNYRICCWKMKPGINDRNILPLLLKESVIPSVGRFLAYSDDKVHATFVDGITVTLNWNFSFSTKKRQVNQGLKLGWCKLTFPDGQDELIEIEHPGPYESYVTKVTSWCRRLTQTSPREMQTHPSASIPEENWGLRGVPTLPSGCRRPLNPVDTQPLRDCAPGVRLALGRQNDWLRALSDNAVHCVIGMWSWAIVIGIKKKTDFGEIILAGFLASVIDVDHFLLARSLSLKAALSLPRRPFLHCSTVIPVVVLTLKFAMHLFKLKDSWCFLPWMLFISWTSHHIRDGIRHGLWMCPFGKTSPLPFWLYVITTSSLPHICSFAMYLTGTRQVMSSKHGIRIDV</sequence>
<keyword evidence="1" id="KW-1133">Transmembrane helix</keyword>
<evidence type="ECO:0000259" key="2">
    <source>
        <dbReference type="Pfam" id="PF15016"/>
    </source>
</evidence>
<evidence type="ECO:0000313" key="6">
    <source>
        <dbReference type="EMBL" id="MBZ3876409.1"/>
    </source>
</evidence>
<dbReference type="Pfam" id="PF22833">
    <property type="entry name" value="C5orf34_2nd"/>
    <property type="match status" value="1"/>
</dbReference>
<dbReference type="PANTHER" id="PTHR34531:SF1">
    <property type="entry name" value="CHROMOSOME 5 OPEN READING FRAME 34"/>
    <property type="match status" value="1"/>
</dbReference>
<dbReference type="InterPro" id="IPR027865">
    <property type="entry name" value="C5orf34-like_C"/>
</dbReference>
<dbReference type="EMBL" id="JAATJV010273948">
    <property type="protein sequence ID" value="MBZ3876409.1"/>
    <property type="molecule type" value="Genomic_DNA"/>
</dbReference>
<dbReference type="Pfam" id="PF15025">
    <property type="entry name" value="C5orf34-like_N"/>
    <property type="match status" value="1"/>
</dbReference>
<keyword evidence="7" id="KW-1185">Reference proteome</keyword>
<evidence type="ECO:0000313" key="7">
    <source>
        <dbReference type="Proteomes" id="UP001166674"/>
    </source>
</evidence>
<dbReference type="InterPro" id="IPR027830">
    <property type="entry name" value="C5orf34-like_N"/>
</dbReference>
<gene>
    <name evidence="6" type="ORF">SUZIE_137795</name>
</gene>
<feature type="transmembrane region" description="Helical" evidence="1">
    <location>
        <begin position="703"/>
        <end position="723"/>
    </location>
</feature>
<name>A0AA41MQR2_SCICA</name>
<dbReference type="PANTHER" id="PTHR34531">
    <property type="entry name" value="ZGC:153352"/>
    <property type="match status" value="1"/>
</dbReference>
<proteinExistence type="predicted"/>
<keyword evidence="1" id="KW-0472">Membrane</keyword>
<evidence type="ECO:0000259" key="3">
    <source>
        <dbReference type="Pfam" id="PF15025"/>
    </source>
</evidence>
<dbReference type="InterPro" id="IPR053901">
    <property type="entry name" value="C5orf34-like"/>
</dbReference>
<dbReference type="Pfam" id="PF22834">
    <property type="entry name" value="Polo_box_4"/>
    <property type="match status" value="1"/>
</dbReference>
<feature type="domain" description="C5orf34-like C-terminal" evidence="2">
    <location>
        <begin position="419"/>
        <end position="508"/>
    </location>
</feature>
<evidence type="ECO:0008006" key="8">
    <source>
        <dbReference type="Google" id="ProtNLM"/>
    </source>
</evidence>
<feature type="domain" description="C5orf34-like second" evidence="4">
    <location>
        <begin position="90"/>
        <end position="228"/>
    </location>
</feature>
<dbReference type="Pfam" id="PF15016">
    <property type="entry name" value="C5orf34_C"/>
    <property type="match status" value="1"/>
</dbReference>